<dbReference type="Pfam" id="PF13812">
    <property type="entry name" value="PPR_3"/>
    <property type="match status" value="1"/>
</dbReference>
<dbReference type="Proteomes" id="UP001642464">
    <property type="component" value="Unassembled WGS sequence"/>
</dbReference>
<accession>A0ABP0QFM9</accession>
<keyword evidence="1" id="KW-0677">Repeat</keyword>
<dbReference type="PANTHER" id="PTHR47447">
    <property type="entry name" value="OS03G0856100 PROTEIN"/>
    <property type="match status" value="1"/>
</dbReference>
<evidence type="ECO:0000256" key="1">
    <source>
        <dbReference type="ARBA" id="ARBA00022737"/>
    </source>
</evidence>
<name>A0ABP0QFM9_9DINO</name>
<keyword evidence="3" id="KW-1185">Reference proteome</keyword>
<dbReference type="EMBL" id="CAXAMM010039369">
    <property type="protein sequence ID" value="CAK9085971.1"/>
    <property type="molecule type" value="Genomic_DNA"/>
</dbReference>
<protein>
    <submittedName>
        <fullName evidence="2">Chloroplastic</fullName>
    </submittedName>
</protein>
<gene>
    <name evidence="2" type="ORF">SCF082_LOCUS40698</name>
</gene>
<dbReference type="InterPro" id="IPR011990">
    <property type="entry name" value="TPR-like_helical_dom_sf"/>
</dbReference>
<dbReference type="Gene3D" id="1.25.40.10">
    <property type="entry name" value="Tetratricopeptide repeat domain"/>
    <property type="match status" value="3"/>
</dbReference>
<evidence type="ECO:0000313" key="3">
    <source>
        <dbReference type="Proteomes" id="UP001642464"/>
    </source>
</evidence>
<feature type="non-terminal residue" evidence="2">
    <location>
        <position position="548"/>
    </location>
</feature>
<dbReference type="InterPro" id="IPR002885">
    <property type="entry name" value="PPR_rpt"/>
</dbReference>
<dbReference type="PANTHER" id="PTHR47447:SF17">
    <property type="entry name" value="OS12G0638900 PROTEIN"/>
    <property type="match status" value="1"/>
</dbReference>
<evidence type="ECO:0000313" key="2">
    <source>
        <dbReference type="EMBL" id="CAK9085971.1"/>
    </source>
</evidence>
<reference evidence="2 3" key="1">
    <citation type="submission" date="2024-02" db="EMBL/GenBank/DDBJ databases">
        <authorList>
            <person name="Chen Y."/>
            <person name="Shah S."/>
            <person name="Dougan E. K."/>
            <person name="Thang M."/>
            <person name="Chan C."/>
        </authorList>
    </citation>
    <scope>NUCLEOTIDE SEQUENCE [LARGE SCALE GENOMIC DNA]</scope>
</reference>
<sequence length="548" mass="59480">MADKATELRRLLRSRNDPTFSKQELLRTALALRKESLSAKEWTIILTSMTAAVLWPEALSTLQSMGQLRVESDAAARHAAFSGCIGESWWHARLLLEAEVARGLGPGTPPKDIHDAAAVSARAWGSWTMAGSILSWLRQSSLDVSLRTRTAAVSGLSRASAWSMAISASADCLDWDGQLVTTVAGACTRAAQWVQALHCFHGRERKSFDRKMQGSLVDALGKGHQLQKVLEILAGFRSHRMQPTVITLSAVIGACGGHLEGGHRSWQVGLHLATGMAEQGQGWDIFLYNHLAALCDRARHWELAISLTLGSKFATLQPDIVTVNSLLSSASSLSHWELAAFWLKEGIRRGMPPTVEGYGTVLSASRKAGIWDMAMRAFSSSCSEWSVTYATAISACQLGFRWKYAMALQEKAAQRRLRVSIETSTAVVDCLSKCANWQVAQTALSDFQHHSFHVGSLALAAATRACGNRGGKEWRQAAALLEEFERLALDPETAVLCDALAACEAWARCRAGLSAGDATSIGSLTEQLQENLATFLHGIRTVRLAVVK</sequence>
<comment type="caution">
    <text evidence="2">The sequence shown here is derived from an EMBL/GenBank/DDBJ whole genome shotgun (WGS) entry which is preliminary data.</text>
</comment>
<organism evidence="2 3">
    <name type="scientific">Durusdinium trenchii</name>
    <dbReference type="NCBI Taxonomy" id="1381693"/>
    <lineage>
        <taxon>Eukaryota</taxon>
        <taxon>Sar</taxon>
        <taxon>Alveolata</taxon>
        <taxon>Dinophyceae</taxon>
        <taxon>Suessiales</taxon>
        <taxon>Symbiodiniaceae</taxon>
        <taxon>Durusdinium</taxon>
    </lineage>
</organism>
<proteinExistence type="predicted"/>